<protein>
    <recommendedName>
        <fullName evidence="5">DUF4386 family protein</fullName>
    </recommendedName>
</protein>
<sequence>MKERFLAASGASVLFLIACAAPAVHVVAVSREGSQGLEKDIAGFELLLTGWLGVFGLNFGWYANPLLALATFLLMLGADRGALVAGSIAAVVGLSSLSWFVHPLPSDEGGVMYSELLYPSLGFLCWMISLVIIPLVAFELSSRRKAQAAAPAPGLAP</sequence>
<evidence type="ECO:0000256" key="1">
    <source>
        <dbReference type="SAM" id="Phobius"/>
    </source>
</evidence>
<proteinExistence type="predicted"/>
<evidence type="ECO:0000313" key="3">
    <source>
        <dbReference type="EMBL" id="RKH98306.1"/>
    </source>
</evidence>
<evidence type="ECO:0000256" key="2">
    <source>
        <dbReference type="SAM" id="SignalP"/>
    </source>
</evidence>
<dbReference type="Proteomes" id="UP000278907">
    <property type="component" value="Unassembled WGS sequence"/>
</dbReference>
<evidence type="ECO:0000313" key="4">
    <source>
        <dbReference type="Proteomes" id="UP000278907"/>
    </source>
</evidence>
<evidence type="ECO:0008006" key="5">
    <source>
        <dbReference type="Google" id="ProtNLM"/>
    </source>
</evidence>
<gene>
    <name evidence="3" type="ORF">D7Y13_29065</name>
</gene>
<name>A0ABX9QAA5_9BACT</name>
<reference evidence="3 4" key="1">
    <citation type="submission" date="2018-09" db="EMBL/GenBank/DDBJ databases">
        <authorList>
            <person name="Livingstone P.G."/>
            <person name="Whitworth D.E."/>
        </authorList>
    </citation>
    <scope>NUCLEOTIDE SEQUENCE [LARGE SCALE GENOMIC DNA]</scope>
    <source>
        <strain evidence="3 4">CA031B</strain>
    </source>
</reference>
<keyword evidence="1" id="KW-0472">Membrane</keyword>
<accession>A0ABX9QAA5</accession>
<keyword evidence="4" id="KW-1185">Reference proteome</keyword>
<organism evidence="3 4">
    <name type="scientific">Corallococcus praedator</name>
    <dbReference type="NCBI Taxonomy" id="2316724"/>
    <lineage>
        <taxon>Bacteria</taxon>
        <taxon>Pseudomonadati</taxon>
        <taxon>Myxococcota</taxon>
        <taxon>Myxococcia</taxon>
        <taxon>Myxococcales</taxon>
        <taxon>Cystobacterineae</taxon>
        <taxon>Myxococcaceae</taxon>
        <taxon>Corallococcus</taxon>
    </lineage>
</organism>
<feature type="chain" id="PRO_5046956743" description="DUF4386 family protein" evidence="2">
    <location>
        <begin position="21"/>
        <end position="157"/>
    </location>
</feature>
<dbReference type="EMBL" id="RAWI01000285">
    <property type="protein sequence ID" value="RKH98306.1"/>
    <property type="molecule type" value="Genomic_DNA"/>
</dbReference>
<comment type="caution">
    <text evidence="3">The sequence shown here is derived from an EMBL/GenBank/DDBJ whole genome shotgun (WGS) entry which is preliminary data.</text>
</comment>
<feature type="transmembrane region" description="Helical" evidence="1">
    <location>
        <begin position="116"/>
        <end position="138"/>
    </location>
</feature>
<dbReference type="PROSITE" id="PS51257">
    <property type="entry name" value="PROKAR_LIPOPROTEIN"/>
    <property type="match status" value="1"/>
</dbReference>
<feature type="transmembrane region" description="Helical" evidence="1">
    <location>
        <begin position="83"/>
        <end position="101"/>
    </location>
</feature>
<keyword evidence="1" id="KW-0812">Transmembrane</keyword>
<keyword evidence="1" id="KW-1133">Transmembrane helix</keyword>
<feature type="signal peptide" evidence="2">
    <location>
        <begin position="1"/>
        <end position="20"/>
    </location>
</feature>
<keyword evidence="2" id="KW-0732">Signal</keyword>